<keyword evidence="10" id="KW-1185">Reference proteome</keyword>
<gene>
    <name evidence="9" type="ORF">OL599_05385</name>
</gene>
<dbReference type="GO" id="GO:0005886">
    <property type="term" value="C:plasma membrane"/>
    <property type="evidence" value="ECO:0007669"/>
    <property type="project" value="TreeGrafter"/>
</dbReference>
<dbReference type="InterPro" id="IPR050256">
    <property type="entry name" value="Glycosyltransferase_2"/>
</dbReference>
<comment type="subcellular location">
    <subcellularLocation>
        <location evidence="1">Membrane</location>
        <topology evidence="1">Multi-pass membrane protein</topology>
    </subcellularLocation>
</comment>
<feature type="transmembrane region" description="Helical" evidence="7">
    <location>
        <begin position="284"/>
        <end position="309"/>
    </location>
</feature>
<keyword evidence="4 7" id="KW-0812">Transmembrane</keyword>
<reference evidence="9" key="2">
    <citation type="submission" date="2022-10" db="EMBL/GenBank/DDBJ databases">
        <authorList>
            <person name="Trinh H.N."/>
        </authorList>
    </citation>
    <scope>NUCLEOTIDE SEQUENCE</scope>
    <source>
        <strain evidence="9">RN2-1</strain>
    </source>
</reference>
<evidence type="ECO:0000256" key="3">
    <source>
        <dbReference type="ARBA" id="ARBA00022679"/>
    </source>
</evidence>
<evidence type="ECO:0000256" key="2">
    <source>
        <dbReference type="ARBA" id="ARBA00022676"/>
    </source>
</evidence>
<evidence type="ECO:0000313" key="10">
    <source>
        <dbReference type="Proteomes" id="UP001165679"/>
    </source>
</evidence>
<protein>
    <submittedName>
        <fullName evidence="9">Glycosyltransferase family 2 protein</fullName>
    </submittedName>
</protein>
<evidence type="ECO:0000256" key="4">
    <source>
        <dbReference type="ARBA" id="ARBA00022692"/>
    </source>
</evidence>
<keyword evidence="3" id="KW-0808">Transferase</keyword>
<organism evidence="9 10">
    <name type="scientific">Limobrevibacterium gyesilva</name>
    <dbReference type="NCBI Taxonomy" id="2991712"/>
    <lineage>
        <taxon>Bacteria</taxon>
        <taxon>Pseudomonadati</taxon>
        <taxon>Pseudomonadota</taxon>
        <taxon>Alphaproteobacteria</taxon>
        <taxon>Acetobacterales</taxon>
        <taxon>Acetobacteraceae</taxon>
        <taxon>Limobrevibacterium</taxon>
    </lineage>
</organism>
<dbReference type="InterPro" id="IPR001173">
    <property type="entry name" value="Glyco_trans_2-like"/>
</dbReference>
<dbReference type="Proteomes" id="UP001165679">
    <property type="component" value="Unassembled WGS sequence"/>
</dbReference>
<feature type="domain" description="Glycosyltransferase 2-like" evidence="8">
    <location>
        <begin position="27"/>
        <end position="189"/>
    </location>
</feature>
<dbReference type="Gene3D" id="3.90.550.10">
    <property type="entry name" value="Spore Coat Polysaccharide Biosynthesis Protein SpsA, Chain A"/>
    <property type="match status" value="1"/>
</dbReference>
<evidence type="ECO:0000313" key="9">
    <source>
        <dbReference type="EMBL" id="MCW3474004.1"/>
    </source>
</evidence>
<comment type="caution">
    <text evidence="9">The sequence shown here is derived from an EMBL/GenBank/DDBJ whole genome shotgun (WGS) entry which is preliminary data.</text>
</comment>
<evidence type="ECO:0000256" key="6">
    <source>
        <dbReference type="ARBA" id="ARBA00023136"/>
    </source>
</evidence>
<keyword evidence="6 7" id="KW-0472">Membrane</keyword>
<name>A0AA42CDK5_9PROT</name>
<keyword evidence="2" id="KW-0328">Glycosyltransferase</keyword>
<feature type="transmembrane region" description="Helical" evidence="7">
    <location>
        <begin position="252"/>
        <end position="272"/>
    </location>
</feature>
<dbReference type="Pfam" id="PF00535">
    <property type="entry name" value="Glycos_transf_2"/>
    <property type="match status" value="1"/>
</dbReference>
<dbReference type="PANTHER" id="PTHR48090">
    <property type="entry name" value="UNDECAPRENYL-PHOSPHATE 4-DEOXY-4-FORMAMIDO-L-ARABINOSE TRANSFERASE-RELATED"/>
    <property type="match status" value="1"/>
</dbReference>
<keyword evidence="5 7" id="KW-1133">Transmembrane helix</keyword>
<dbReference type="EMBL" id="JAPDNT010000002">
    <property type="protein sequence ID" value="MCW3474004.1"/>
    <property type="molecule type" value="Genomic_DNA"/>
</dbReference>
<dbReference type="InterPro" id="IPR029044">
    <property type="entry name" value="Nucleotide-diphossugar_trans"/>
</dbReference>
<evidence type="ECO:0000256" key="5">
    <source>
        <dbReference type="ARBA" id="ARBA00022989"/>
    </source>
</evidence>
<evidence type="ECO:0000259" key="8">
    <source>
        <dbReference type="Pfam" id="PF00535"/>
    </source>
</evidence>
<dbReference type="CDD" id="cd04187">
    <property type="entry name" value="DPM1_like_bac"/>
    <property type="match status" value="1"/>
</dbReference>
<dbReference type="AlphaFoldDB" id="A0AA42CDK5"/>
<dbReference type="PANTHER" id="PTHR48090:SF1">
    <property type="entry name" value="PROPHAGE BACTOPRENOL GLUCOSYL TRANSFERASE HOMOLOG"/>
    <property type="match status" value="1"/>
</dbReference>
<accession>A0AA42CDK5</accession>
<dbReference type="RefSeq" id="WP_264712624.1">
    <property type="nucleotide sequence ID" value="NZ_JAPDNT010000002.1"/>
</dbReference>
<reference evidence="9" key="1">
    <citation type="submission" date="2022-09" db="EMBL/GenBank/DDBJ databases">
        <title>Rhodovastum sp. nov. RN2-1 isolated from soil in Seongnam, South Korea.</title>
        <authorList>
            <person name="Le N.T."/>
        </authorList>
    </citation>
    <scope>NUCLEOTIDE SEQUENCE</scope>
    <source>
        <strain evidence="9">RN2-1</strain>
    </source>
</reference>
<sequence>MSAADLAPWNGAAGADFDSCPKVPALSIVAPCFNEEACLAEFVRRVTAAAQAVVGTDFEIVLVDDGSRDRTWALMAGLAAADSRLTAIRLARNFGHQRALAAGLYSCRGDRVLVIDADLQDPPELLADMMALMDAGADVVYGQRRHRAGESRFKSISARLFYRLLTRLADVDIPVDTGDFRLMNRRVLDVFRSMPEEFQFIRGMISWIGMTQVPLQYDREPRLAGETGYSLMQMLRLALDALTGFSVLPLRIASYVGMLTGITSVMLLAYSIGSWLLGKTVDGWTSLASIVLILGSVQLLVLGVLGEYLGRLFMASKRRPRFVVQEVCRVPEPRPGSTAPAATQNVG</sequence>
<dbReference type="GO" id="GO:0016757">
    <property type="term" value="F:glycosyltransferase activity"/>
    <property type="evidence" value="ECO:0007669"/>
    <property type="project" value="UniProtKB-KW"/>
</dbReference>
<evidence type="ECO:0000256" key="1">
    <source>
        <dbReference type="ARBA" id="ARBA00004141"/>
    </source>
</evidence>
<dbReference type="SUPFAM" id="SSF53448">
    <property type="entry name" value="Nucleotide-diphospho-sugar transferases"/>
    <property type="match status" value="1"/>
</dbReference>
<evidence type="ECO:0000256" key="7">
    <source>
        <dbReference type="SAM" id="Phobius"/>
    </source>
</evidence>
<proteinExistence type="predicted"/>